<evidence type="ECO:0000256" key="1">
    <source>
        <dbReference type="SAM" id="MobiDB-lite"/>
    </source>
</evidence>
<reference evidence="2 3" key="1">
    <citation type="submission" date="2016-10" db="EMBL/GenBank/DDBJ databases">
        <authorList>
            <person name="de Groot N.N."/>
        </authorList>
    </citation>
    <scope>NUCLEOTIDE SEQUENCE [LARGE SCALE GENOMIC DNA]</scope>
    <source>
        <strain evidence="2 3">VTM1R29</strain>
    </source>
</reference>
<protein>
    <submittedName>
        <fullName evidence="2">Uncharacterized protein</fullName>
    </submittedName>
</protein>
<dbReference type="Proteomes" id="UP000182764">
    <property type="component" value="Unassembled WGS sequence"/>
</dbReference>
<feature type="region of interest" description="Disordered" evidence="1">
    <location>
        <begin position="1"/>
        <end position="34"/>
    </location>
</feature>
<dbReference type="AlphaFoldDB" id="A0A1H7XZL5"/>
<name>A0A1H7XZL5_9STRE</name>
<accession>A0A1H7XZL5</accession>
<dbReference type="RefSeq" id="WP_074596926.1">
    <property type="nucleotide sequence ID" value="NZ_FNUH01000014.1"/>
</dbReference>
<proteinExistence type="predicted"/>
<dbReference type="EMBL" id="FOBM01000021">
    <property type="protein sequence ID" value="SEM38558.1"/>
    <property type="molecule type" value="Genomic_DNA"/>
</dbReference>
<sequence>MKFLKKDKRPLIPDDIEVQKNGSQEYQKEKADKPKTETAIVKSILSKRLKKRLEDIEDIIQRAESPAQADWLSRDLADEIAVLREELRLLNSIPDVPCRVQRDNPKVIKIKDLNGSTFELSLSRQVLGGSIYQLKDSDSDQVVEIIESDYLNKVEKACIDGYLIPDEKLSEALEQLSKKEVTS</sequence>
<evidence type="ECO:0000313" key="3">
    <source>
        <dbReference type="Proteomes" id="UP000182764"/>
    </source>
</evidence>
<evidence type="ECO:0000313" key="2">
    <source>
        <dbReference type="EMBL" id="SEM38558.1"/>
    </source>
</evidence>
<gene>
    <name evidence="2" type="ORF">SAMN04487839_12113</name>
</gene>
<organism evidence="2 3">
    <name type="scientific">Streptococcus gallolyticus</name>
    <dbReference type="NCBI Taxonomy" id="315405"/>
    <lineage>
        <taxon>Bacteria</taxon>
        <taxon>Bacillati</taxon>
        <taxon>Bacillota</taxon>
        <taxon>Bacilli</taxon>
        <taxon>Lactobacillales</taxon>
        <taxon>Streptococcaceae</taxon>
        <taxon>Streptococcus</taxon>
    </lineage>
</organism>